<dbReference type="Pfam" id="PF01926">
    <property type="entry name" value="MMR_HSR1"/>
    <property type="match status" value="1"/>
</dbReference>
<dbReference type="GO" id="GO:0016020">
    <property type="term" value="C:membrane"/>
    <property type="evidence" value="ECO:0007669"/>
    <property type="project" value="UniProtKB-SubCell"/>
</dbReference>
<evidence type="ECO:0000313" key="8">
    <source>
        <dbReference type="EMBL" id="KAB2332632.1"/>
    </source>
</evidence>
<accession>A0A7V7UVC0</accession>
<keyword evidence="2" id="KW-0812">Transmembrane</keyword>
<comment type="subcellular location">
    <subcellularLocation>
        <location evidence="1">Membrane</location>
        <topology evidence="1">Multi-pass membrane protein</topology>
    </subcellularLocation>
</comment>
<dbReference type="OrthoDB" id="2449499at2"/>
<dbReference type="InterPro" id="IPR027417">
    <property type="entry name" value="P-loop_NTPase"/>
</dbReference>
<keyword evidence="9" id="KW-1185">Reference proteome</keyword>
<dbReference type="InterPro" id="IPR006073">
    <property type="entry name" value="GTP-bd"/>
</dbReference>
<dbReference type="EMBL" id="WBOT01000003">
    <property type="protein sequence ID" value="KAB2332632.1"/>
    <property type="molecule type" value="Genomic_DNA"/>
</dbReference>
<sequence length="333" mass="36623">MTDFKFNENDFNKAYDDEMKKVNDQLEKEIVFAMIGDVNAGKSSTLNRLIGEEVASVGAEPGETVIVKKYPYKDKIIFADTPGLDDINHKNSEETLKFYKEADVILFFLNAAGTVFSEGEKKHFDSIRKVNKNIIFVLNKIDAAEDIPNLVKYVQDKTNYDFKVTPISSRTGQNVDMLRNAILDILKEKNKDILFARQIKEKSSTANKWILAAASSAGAVGAMPLPGSDIIPLTSIQVGLMVKLATLYEKPLSKDRAKELAIATFAGNIGKSLFRQAVKFVPGAGSVAGAGIAGSMTLGLGYAIKYAYEHDIELNAEILKTLSKSFMKDKVES</sequence>
<dbReference type="PANTHER" id="PTHR42714">
    <property type="entry name" value="TRNA MODIFICATION GTPASE GTPBP3"/>
    <property type="match status" value="1"/>
</dbReference>
<evidence type="ECO:0000256" key="3">
    <source>
        <dbReference type="ARBA" id="ARBA00022741"/>
    </source>
</evidence>
<comment type="caution">
    <text evidence="8">The sequence shown here is derived from an EMBL/GenBank/DDBJ whole genome shotgun (WGS) entry which is preliminary data.</text>
</comment>
<name>A0A7V7UVC0_9BACI</name>
<keyword evidence="4" id="KW-1133">Transmembrane helix</keyword>
<dbReference type="AlphaFoldDB" id="A0A7V7UVC0"/>
<keyword evidence="5" id="KW-0342">GTP-binding</keyword>
<evidence type="ECO:0000256" key="4">
    <source>
        <dbReference type="ARBA" id="ARBA00022989"/>
    </source>
</evidence>
<evidence type="ECO:0000256" key="1">
    <source>
        <dbReference type="ARBA" id="ARBA00004141"/>
    </source>
</evidence>
<evidence type="ECO:0000256" key="6">
    <source>
        <dbReference type="ARBA" id="ARBA00023136"/>
    </source>
</evidence>
<dbReference type="PANTHER" id="PTHR42714:SF6">
    <property type="entry name" value="TRANSLATION INITIATION FACTOR IF-2"/>
    <property type="match status" value="1"/>
</dbReference>
<keyword evidence="6" id="KW-0472">Membrane</keyword>
<dbReference type="Proteomes" id="UP000441354">
    <property type="component" value="Unassembled WGS sequence"/>
</dbReference>
<proteinExistence type="predicted"/>
<dbReference type="SUPFAM" id="SSF52540">
    <property type="entry name" value="P-loop containing nucleoside triphosphate hydrolases"/>
    <property type="match status" value="1"/>
</dbReference>
<dbReference type="GO" id="GO:0005525">
    <property type="term" value="F:GTP binding"/>
    <property type="evidence" value="ECO:0007669"/>
    <property type="project" value="UniProtKB-KW"/>
</dbReference>
<feature type="domain" description="G" evidence="7">
    <location>
        <begin position="33"/>
        <end position="140"/>
    </location>
</feature>
<dbReference type="GO" id="GO:0030488">
    <property type="term" value="P:tRNA methylation"/>
    <property type="evidence" value="ECO:0007669"/>
    <property type="project" value="TreeGrafter"/>
</dbReference>
<dbReference type="Pfam" id="PF05128">
    <property type="entry name" value="DUF697"/>
    <property type="match status" value="1"/>
</dbReference>
<reference evidence="8 9" key="1">
    <citation type="journal article" date="2014" name="Arch. Microbiol.">
        <title>Bacillus mesophilum sp. nov., strain IITR-54T, a novel 4-chlorobiphenyl dechlorinating bacterium.</title>
        <authorList>
            <person name="Manickam N."/>
            <person name="Singh N.K."/>
            <person name="Bajaj A."/>
            <person name="Kumar R.M."/>
            <person name="Kaur G."/>
            <person name="Kaur N."/>
            <person name="Bala M."/>
            <person name="Kumar A."/>
            <person name="Mayilraj S."/>
        </authorList>
    </citation>
    <scope>NUCLEOTIDE SEQUENCE [LARGE SCALE GENOMIC DNA]</scope>
    <source>
        <strain evidence="8 9">IITR-54</strain>
    </source>
</reference>
<dbReference type="InterPro" id="IPR005225">
    <property type="entry name" value="Small_GTP-bd"/>
</dbReference>
<dbReference type="CDD" id="cd00880">
    <property type="entry name" value="Era_like"/>
    <property type="match status" value="1"/>
</dbReference>
<evidence type="ECO:0000313" key="9">
    <source>
        <dbReference type="Proteomes" id="UP000441354"/>
    </source>
</evidence>
<organism evidence="8 9">
    <name type="scientific">Bacillus mesophilum</name>
    <dbReference type="NCBI Taxonomy" id="1071718"/>
    <lineage>
        <taxon>Bacteria</taxon>
        <taxon>Bacillati</taxon>
        <taxon>Bacillota</taxon>
        <taxon>Bacilli</taxon>
        <taxon>Bacillales</taxon>
        <taxon>Bacillaceae</taxon>
        <taxon>Bacillus</taxon>
    </lineage>
</organism>
<evidence type="ECO:0000259" key="7">
    <source>
        <dbReference type="Pfam" id="PF01926"/>
    </source>
</evidence>
<dbReference type="RefSeq" id="WP_151573931.1">
    <property type="nucleotide sequence ID" value="NZ_WBOT01000003.1"/>
</dbReference>
<dbReference type="Gene3D" id="3.40.50.300">
    <property type="entry name" value="P-loop containing nucleotide triphosphate hydrolases"/>
    <property type="match status" value="1"/>
</dbReference>
<dbReference type="GO" id="GO:0005737">
    <property type="term" value="C:cytoplasm"/>
    <property type="evidence" value="ECO:0007669"/>
    <property type="project" value="TreeGrafter"/>
</dbReference>
<gene>
    <name evidence="8" type="ORF">F7732_11100</name>
</gene>
<dbReference type="InterPro" id="IPR021147">
    <property type="entry name" value="DUF697"/>
</dbReference>
<dbReference type="GO" id="GO:0002098">
    <property type="term" value="P:tRNA wobble uridine modification"/>
    <property type="evidence" value="ECO:0007669"/>
    <property type="project" value="TreeGrafter"/>
</dbReference>
<evidence type="ECO:0000256" key="5">
    <source>
        <dbReference type="ARBA" id="ARBA00023134"/>
    </source>
</evidence>
<dbReference type="NCBIfam" id="TIGR00231">
    <property type="entry name" value="small_GTP"/>
    <property type="match status" value="1"/>
</dbReference>
<keyword evidence="3" id="KW-0547">Nucleotide-binding</keyword>
<evidence type="ECO:0000256" key="2">
    <source>
        <dbReference type="ARBA" id="ARBA00022692"/>
    </source>
</evidence>
<protein>
    <submittedName>
        <fullName evidence="8">GTP-binding protein</fullName>
    </submittedName>
</protein>